<accession>A0A368UA12</accession>
<dbReference type="EMBL" id="QPIJ01000001">
    <property type="protein sequence ID" value="RCV93845.1"/>
    <property type="molecule type" value="Genomic_DNA"/>
</dbReference>
<dbReference type="Proteomes" id="UP000253204">
    <property type="component" value="Unassembled WGS sequence"/>
</dbReference>
<dbReference type="RefSeq" id="WP_114485173.1">
    <property type="nucleotide sequence ID" value="NZ_CBCSHM010000001.1"/>
</dbReference>
<protein>
    <submittedName>
        <fullName evidence="3">Uncharacterized protein</fullName>
    </submittedName>
</protein>
<feature type="region of interest" description="Disordered" evidence="1">
    <location>
        <begin position="125"/>
        <end position="158"/>
    </location>
</feature>
<feature type="region of interest" description="Disordered" evidence="1">
    <location>
        <begin position="1"/>
        <end position="27"/>
    </location>
</feature>
<keyword evidence="2" id="KW-0812">Transmembrane</keyword>
<evidence type="ECO:0000313" key="3">
    <source>
        <dbReference type="EMBL" id="RCV93845.1"/>
    </source>
</evidence>
<feature type="transmembrane region" description="Helical" evidence="2">
    <location>
        <begin position="37"/>
        <end position="56"/>
    </location>
</feature>
<gene>
    <name evidence="3" type="ORF">DU506_01420</name>
</gene>
<keyword evidence="2" id="KW-1133">Transmembrane helix</keyword>
<dbReference type="InterPro" id="IPR042217">
    <property type="entry name" value="T4SS_VirB10/TrbI"/>
</dbReference>
<comment type="caution">
    <text evidence="3">The sequence shown here is derived from an EMBL/GenBank/DDBJ whole genome shotgun (WGS) entry which is preliminary data.</text>
</comment>
<sequence length="437" mass="46650">MSEDNTIISADPDDMPQAPQANMVTGKQRKKRSLKGVLIGVGLLLGGLFVVWRILFGDGSERAPTLGGQSIRGEARIEAEVSEGGIGGGMRQEQAGVQRDIEEEELKQEKIQGGRTVISFNESVLDEDEGSEPAAKNNTFGTIAPEPTRPPEPVPSRVGGREPLVRETAGPVQPAGMSIAIQEEMARQTTTGWNANVMYASADSTNGGSARGGQSMPFTPGLEERLYGARGNGGDGNSESDGAGRYELGEFGMPGEVITAYLQNRITSDQPNARVVATILEGPLEGGRVIGQARFEGERLLITFNRVVTPDNQLIDSVSLLAVDPQSLETSLQTGINRRILQRYGVPLLYGIAAMGIDYAGVKDTTSYVETDLETGETTSRSIQTDPTFGEYAFRQSSDSLKRPLEDAAGRAANVRPLAWADPGVIGLMLDTPIPSQ</sequence>
<proteinExistence type="predicted"/>
<dbReference type="OrthoDB" id="5620516at2"/>
<keyword evidence="4" id="KW-1185">Reference proteome</keyword>
<evidence type="ECO:0000256" key="1">
    <source>
        <dbReference type="SAM" id="MobiDB-lite"/>
    </source>
</evidence>
<dbReference type="Gene3D" id="2.40.128.260">
    <property type="entry name" value="Type IV secretion system, VirB10/TraB/TrbI"/>
    <property type="match status" value="1"/>
</dbReference>
<dbReference type="AlphaFoldDB" id="A0A368UA12"/>
<evidence type="ECO:0000313" key="4">
    <source>
        <dbReference type="Proteomes" id="UP000253204"/>
    </source>
</evidence>
<organism evidence="3 4">
    <name type="scientific">Vreelandella rituensis</name>
    <dbReference type="NCBI Taxonomy" id="2282306"/>
    <lineage>
        <taxon>Bacteria</taxon>
        <taxon>Pseudomonadati</taxon>
        <taxon>Pseudomonadota</taxon>
        <taxon>Gammaproteobacteria</taxon>
        <taxon>Oceanospirillales</taxon>
        <taxon>Halomonadaceae</taxon>
        <taxon>Vreelandella</taxon>
    </lineage>
</organism>
<keyword evidence="2" id="KW-0472">Membrane</keyword>
<reference evidence="3 4" key="1">
    <citation type="submission" date="2018-07" db="EMBL/GenBank/DDBJ databases">
        <title>Halomonas rutogse sp. nov., isolated from Lake TangqianCo on Tibetan Plateau.</title>
        <authorList>
            <person name="Lu H."/>
            <person name="Xing P."/>
            <person name="Wu Q."/>
        </authorList>
    </citation>
    <scope>NUCLEOTIDE SEQUENCE [LARGE SCALE GENOMIC DNA]</scope>
    <source>
        <strain evidence="3 4">TQ8S</strain>
    </source>
</reference>
<evidence type="ECO:0000256" key="2">
    <source>
        <dbReference type="SAM" id="Phobius"/>
    </source>
</evidence>
<name>A0A368UA12_9GAMM</name>